<keyword evidence="1 2" id="KW-0808">Transferase</keyword>
<dbReference type="InterPro" id="IPR011990">
    <property type="entry name" value="TPR-like_helical_dom_sf"/>
</dbReference>
<dbReference type="Proteomes" id="UP000295375">
    <property type="component" value="Unassembled WGS sequence"/>
</dbReference>
<dbReference type="RefSeq" id="WP_133591567.1">
    <property type="nucleotide sequence ID" value="NZ_CP037953.1"/>
</dbReference>
<dbReference type="EMBL" id="SNYM01000012">
    <property type="protein sequence ID" value="TDQ46812.1"/>
    <property type="molecule type" value="Genomic_DNA"/>
</dbReference>
<gene>
    <name evidence="2" type="ORF">EV696_11274</name>
</gene>
<accession>A0A4R6UJU8</accession>
<dbReference type="InterPro" id="IPR027417">
    <property type="entry name" value="P-loop_NTPase"/>
</dbReference>
<proteinExistence type="predicted"/>
<dbReference type="SUPFAM" id="SSF52540">
    <property type="entry name" value="P-loop containing nucleoside triphosphate hydrolases"/>
    <property type="match status" value="1"/>
</dbReference>
<sequence length="525" mass="59325">MMNQQFHDSTASGISRRLRSINRYLEMGDKQAAMNALIVMVQSHPELAAPKLHLADLYLDIEDNIKARSLVSQAIKNVMDSPSTGLSLLSTLGALSESQLMIDICRELSPEKWGSAYMLTMVSQQLSLAGINALALRFAQAAVAADPNYPPGLYMLATLELMHGDLAAATQHTEQCLKWIPDDPGSHWLLSRLRLPNAGERIDKLRDFLACAKTEDAKIWFAFALHNELHETKDYEASWRALMDGCAVKRAQLGYSRDHYDSLFSHLQNWSATKFPDVQGYSDASLRPVFVIGLHRSGTTLAEQILAGNSQVSSGGETYDIRARLRQLTGVHFSGEIDSRVITRRAELDYLKLGRSYLNGMRWRANGRPIVTDKLPSNYFNVGFIARALPQAKFILLRRDPMDVGFSSLRTLFSHACPYSYDQLDFAHYYKQFLRLTNSWKDIFSDRILEVDYQQLVEEPELLATRMANFCGINFEPGMINVANRDAVATASSVMIRDGIRKDRARVWQHYQQYLEPMRDALENG</sequence>
<dbReference type="Gene3D" id="1.25.40.10">
    <property type="entry name" value="Tetratricopeptide repeat domain"/>
    <property type="match status" value="1"/>
</dbReference>
<dbReference type="SUPFAM" id="SSF48452">
    <property type="entry name" value="TPR-like"/>
    <property type="match status" value="1"/>
</dbReference>
<dbReference type="AlphaFoldDB" id="A0A4R6UJU8"/>
<dbReference type="Pfam" id="PF13469">
    <property type="entry name" value="Sulfotransfer_3"/>
    <property type="match status" value="1"/>
</dbReference>
<evidence type="ECO:0000313" key="3">
    <source>
        <dbReference type="Proteomes" id="UP000295375"/>
    </source>
</evidence>
<reference evidence="2 3" key="1">
    <citation type="submission" date="2019-03" db="EMBL/GenBank/DDBJ databases">
        <title>Genomic Encyclopedia of Type Strains, Phase IV (KMG-IV): sequencing the most valuable type-strain genomes for metagenomic binning, comparative biology and taxonomic classification.</title>
        <authorList>
            <person name="Goeker M."/>
        </authorList>
    </citation>
    <scope>NUCLEOTIDE SEQUENCE [LARGE SCALE GENOMIC DNA]</scope>
    <source>
        <strain evidence="2 3">DSM 103792</strain>
    </source>
</reference>
<evidence type="ECO:0000256" key="1">
    <source>
        <dbReference type="ARBA" id="ARBA00022679"/>
    </source>
</evidence>
<dbReference type="InterPro" id="IPR026634">
    <property type="entry name" value="TPST-like"/>
</dbReference>
<protein>
    <submittedName>
        <fullName evidence="2">Sulfotransferase family protein</fullName>
    </submittedName>
</protein>
<comment type="caution">
    <text evidence="2">The sequence shown here is derived from an EMBL/GenBank/DDBJ whole genome shotgun (WGS) entry which is preliminary data.</text>
</comment>
<dbReference type="GO" id="GO:0008476">
    <property type="term" value="F:protein-tyrosine sulfotransferase activity"/>
    <property type="evidence" value="ECO:0007669"/>
    <property type="project" value="InterPro"/>
</dbReference>
<evidence type="ECO:0000313" key="2">
    <source>
        <dbReference type="EMBL" id="TDQ46812.1"/>
    </source>
</evidence>
<dbReference type="Gene3D" id="3.40.50.300">
    <property type="entry name" value="P-loop containing nucleotide triphosphate hydrolases"/>
    <property type="match status" value="1"/>
</dbReference>
<dbReference type="PANTHER" id="PTHR12788:SF10">
    <property type="entry name" value="PROTEIN-TYROSINE SULFOTRANSFERASE"/>
    <property type="match status" value="1"/>
</dbReference>
<name>A0A4R6UJU8_9GAMM</name>
<dbReference type="OrthoDB" id="9766687at2"/>
<dbReference type="PANTHER" id="PTHR12788">
    <property type="entry name" value="PROTEIN-TYROSINE SULFOTRANSFERASE 2"/>
    <property type="match status" value="1"/>
</dbReference>
<organism evidence="2 3">
    <name type="scientific">Permianibacter aggregans</name>
    <dbReference type="NCBI Taxonomy" id="1510150"/>
    <lineage>
        <taxon>Bacteria</taxon>
        <taxon>Pseudomonadati</taxon>
        <taxon>Pseudomonadota</taxon>
        <taxon>Gammaproteobacteria</taxon>
        <taxon>Pseudomonadales</taxon>
        <taxon>Pseudomonadaceae</taxon>
        <taxon>Permianibacter</taxon>
    </lineage>
</organism>
<keyword evidence="3" id="KW-1185">Reference proteome</keyword>